<feature type="domain" description="HTH arsR-type" evidence="2">
    <location>
        <begin position="28"/>
        <end position="101"/>
    </location>
</feature>
<evidence type="ECO:0000256" key="1">
    <source>
        <dbReference type="SAM" id="MobiDB-lite"/>
    </source>
</evidence>
<dbReference type="GO" id="GO:0003677">
    <property type="term" value="F:DNA binding"/>
    <property type="evidence" value="ECO:0007669"/>
    <property type="project" value="InterPro"/>
</dbReference>
<organism evidence="3 4">
    <name type="scientific">Halovenus carboxidivorans</name>
    <dbReference type="NCBI Taxonomy" id="2692199"/>
    <lineage>
        <taxon>Archaea</taxon>
        <taxon>Methanobacteriati</taxon>
        <taxon>Methanobacteriota</taxon>
        <taxon>Stenosarchaea group</taxon>
        <taxon>Halobacteria</taxon>
        <taxon>Halobacteriales</taxon>
        <taxon>Haloarculaceae</taxon>
        <taxon>Halovenus</taxon>
    </lineage>
</organism>
<name>A0A6B0TAM7_9EURY</name>
<dbReference type="SMART" id="SM00418">
    <property type="entry name" value="HTH_ARSR"/>
    <property type="match status" value="1"/>
</dbReference>
<dbReference type="AlphaFoldDB" id="A0A6B0TAM7"/>
<evidence type="ECO:0000259" key="2">
    <source>
        <dbReference type="SMART" id="SM00418"/>
    </source>
</evidence>
<dbReference type="InterPro" id="IPR001845">
    <property type="entry name" value="HTH_ArsR_DNA-bd_dom"/>
</dbReference>
<dbReference type="InterPro" id="IPR036388">
    <property type="entry name" value="WH-like_DNA-bd_sf"/>
</dbReference>
<comment type="caution">
    <text evidence="3">The sequence shown here is derived from an EMBL/GenBank/DDBJ whole genome shotgun (WGS) entry which is preliminary data.</text>
</comment>
<dbReference type="Pfam" id="PF09339">
    <property type="entry name" value="HTH_IclR"/>
    <property type="match status" value="1"/>
</dbReference>
<gene>
    <name evidence="3" type="ORF">GRX03_11840</name>
</gene>
<keyword evidence="4" id="KW-1185">Reference proteome</keyword>
<dbReference type="SUPFAM" id="SSF46785">
    <property type="entry name" value="Winged helix' DNA-binding domain"/>
    <property type="match status" value="1"/>
</dbReference>
<accession>A0A6B0TAM7</accession>
<dbReference type="Proteomes" id="UP000466535">
    <property type="component" value="Unassembled WGS sequence"/>
</dbReference>
<sequence>MAQTASKRSERYAPAENPTAPETTDPEELLSLLGDEYARAILEAIAGSPQAGRDIVDATGFSKATVYRRLDRLEEAGLVASETVFDPDGHHRERFRATFEGATCRFGPDGIETVIHPADNDR</sequence>
<dbReference type="OrthoDB" id="311452at2157"/>
<dbReference type="EMBL" id="WUUT01000004">
    <property type="protein sequence ID" value="MXR52291.1"/>
    <property type="molecule type" value="Genomic_DNA"/>
</dbReference>
<proteinExistence type="predicted"/>
<feature type="region of interest" description="Disordered" evidence="1">
    <location>
        <begin position="1"/>
        <end position="26"/>
    </location>
</feature>
<dbReference type="InterPro" id="IPR005471">
    <property type="entry name" value="Tscrpt_reg_IclR_N"/>
</dbReference>
<protein>
    <submittedName>
        <fullName evidence="3">MarR family transcriptional regulator</fullName>
    </submittedName>
</protein>
<dbReference type="InterPro" id="IPR036390">
    <property type="entry name" value="WH_DNA-bd_sf"/>
</dbReference>
<reference evidence="3 4" key="1">
    <citation type="submission" date="2019-12" db="EMBL/GenBank/DDBJ databases">
        <title>Isolation and characterization of three novel carbon monoxide-oxidizing members of Halobacteria from salione crusts and soils.</title>
        <authorList>
            <person name="Myers M.R."/>
            <person name="King G.M."/>
        </authorList>
    </citation>
    <scope>NUCLEOTIDE SEQUENCE [LARGE SCALE GENOMIC DNA]</scope>
    <source>
        <strain evidence="3 4">WSH3</strain>
    </source>
</reference>
<dbReference type="CDD" id="cd00090">
    <property type="entry name" value="HTH_ARSR"/>
    <property type="match status" value="1"/>
</dbReference>
<evidence type="ECO:0000313" key="4">
    <source>
        <dbReference type="Proteomes" id="UP000466535"/>
    </source>
</evidence>
<dbReference type="Gene3D" id="1.10.10.10">
    <property type="entry name" value="Winged helix-like DNA-binding domain superfamily/Winged helix DNA-binding domain"/>
    <property type="match status" value="1"/>
</dbReference>
<dbReference type="GO" id="GO:0003700">
    <property type="term" value="F:DNA-binding transcription factor activity"/>
    <property type="evidence" value="ECO:0007669"/>
    <property type="project" value="InterPro"/>
</dbReference>
<dbReference type="InterPro" id="IPR011991">
    <property type="entry name" value="ArsR-like_HTH"/>
</dbReference>
<evidence type="ECO:0000313" key="3">
    <source>
        <dbReference type="EMBL" id="MXR52291.1"/>
    </source>
</evidence>
<dbReference type="RefSeq" id="WP_159764414.1">
    <property type="nucleotide sequence ID" value="NZ_WUUT01000004.1"/>
</dbReference>